<organism evidence="1 2">
    <name type="scientific">Modicella reniformis</name>
    <dbReference type="NCBI Taxonomy" id="1440133"/>
    <lineage>
        <taxon>Eukaryota</taxon>
        <taxon>Fungi</taxon>
        <taxon>Fungi incertae sedis</taxon>
        <taxon>Mucoromycota</taxon>
        <taxon>Mortierellomycotina</taxon>
        <taxon>Mortierellomycetes</taxon>
        <taxon>Mortierellales</taxon>
        <taxon>Mortierellaceae</taxon>
        <taxon>Modicella</taxon>
    </lineage>
</organism>
<proteinExistence type="predicted"/>
<gene>
    <name evidence="1" type="ORF">BGZ65_001557</name>
</gene>
<keyword evidence="2" id="KW-1185">Reference proteome</keyword>
<evidence type="ECO:0000313" key="1">
    <source>
        <dbReference type="EMBL" id="KAF9983668.1"/>
    </source>
</evidence>
<evidence type="ECO:0000313" key="2">
    <source>
        <dbReference type="Proteomes" id="UP000749646"/>
    </source>
</evidence>
<dbReference type="EMBL" id="JAAAHW010003456">
    <property type="protein sequence ID" value="KAF9983668.1"/>
    <property type="molecule type" value="Genomic_DNA"/>
</dbReference>
<protein>
    <submittedName>
        <fullName evidence="1">Uncharacterized protein</fullName>
    </submittedName>
</protein>
<comment type="caution">
    <text evidence="1">The sequence shown here is derived from an EMBL/GenBank/DDBJ whole genome shotgun (WGS) entry which is preliminary data.</text>
</comment>
<dbReference type="AlphaFoldDB" id="A0A9P6MA21"/>
<accession>A0A9P6MA21</accession>
<dbReference type="Proteomes" id="UP000749646">
    <property type="component" value="Unassembled WGS sequence"/>
</dbReference>
<reference evidence="1" key="1">
    <citation type="journal article" date="2020" name="Fungal Divers.">
        <title>Resolving the Mortierellaceae phylogeny through synthesis of multi-gene phylogenetics and phylogenomics.</title>
        <authorList>
            <person name="Vandepol N."/>
            <person name="Liber J."/>
            <person name="Desiro A."/>
            <person name="Na H."/>
            <person name="Kennedy M."/>
            <person name="Barry K."/>
            <person name="Grigoriev I.V."/>
            <person name="Miller A.N."/>
            <person name="O'Donnell K."/>
            <person name="Stajich J.E."/>
            <person name="Bonito G."/>
        </authorList>
    </citation>
    <scope>NUCLEOTIDE SEQUENCE</scope>
    <source>
        <strain evidence="1">MES-2147</strain>
    </source>
</reference>
<name>A0A9P6MA21_9FUNG</name>
<sequence length="55" mass="6281">MVGEVDCRTPTSFRFWMNKTTPEVLLTMITSYLLKSRILPNTDDAPFIGDEVAMK</sequence>
<feature type="non-terminal residue" evidence="1">
    <location>
        <position position="55"/>
    </location>
</feature>